<evidence type="ECO:0000259" key="1">
    <source>
        <dbReference type="PROSITE" id="PS51186"/>
    </source>
</evidence>
<dbReference type="Proteomes" id="UP000596929">
    <property type="component" value="Unassembled WGS sequence"/>
</dbReference>
<keyword evidence="3" id="KW-1185">Reference proteome</keyword>
<dbReference type="EMBL" id="JACOOO010000016">
    <property type="protein sequence ID" value="MBC5629217.1"/>
    <property type="molecule type" value="Genomic_DNA"/>
</dbReference>
<dbReference type="PROSITE" id="PS51186">
    <property type="entry name" value="GNAT"/>
    <property type="match status" value="1"/>
</dbReference>
<accession>A0ABR7DDJ4</accession>
<dbReference type="CDD" id="cd04301">
    <property type="entry name" value="NAT_SF"/>
    <property type="match status" value="1"/>
</dbReference>
<proteinExistence type="predicted"/>
<comment type="caution">
    <text evidence="2">The sequence shown here is derived from an EMBL/GenBank/DDBJ whole genome shotgun (WGS) entry which is preliminary data.</text>
</comment>
<organism evidence="2 3">
    <name type="scientific">Clostridium hominis</name>
    <dbReference type="NCBI Taxonomy" id="2763036"/>
    <lineage>
        <taxon>Bacteria</taxon>
        <taxon>Bacillati</taxon>
        <taxon>Bacillota</taxon>
        <taxon>Clostridia</taxon>
        <taxon>Eubacteriales</taxon>
        <taxon>Clostridiaceae</taxon>
        <taxon>Clostridium</taxon>
    </lineage>
</organism>
<dbReference type="RefSeq" id="WP_186860014.1">
    <property type="nucleotide sequence ID" value="NZ_JACOOO010000016.1"/>
</dbReference>
<sequence>MDKIIYRDLMQKDYDTIKKLIAEAFGFGEFIKDEVLLDTVTGFYLQECVADSSFSKVAEKNNKVIGLILGKAKDDKISLKNIHNTTKIDETEIGKILADEKNRKVIKEFAKIQEVYKEIIKGREDNFEGCIQLFIVSKEARGFGIGKTLLNYLSEYMKSMNVSSLYLYTDTRCNYGFYDSQNFKRLAEKELAFDSINESINVFLYGYKF</sequence>
<dbReference type="PANTHER" id="PTHR43259">
    <property type="entry name" value="SPT10P"/>
    <property type="match status" value="1"/>
</dbReference>
<protein>
    <submittedName>
        <fullName evidence="2">GNAT family N-acetyltransferase</fullName>
    </submittedName>
</protein>
<dbReference type="InterPro" id="IPR052829">
    <property type="entry name" value="N-acetyltransferase_domain"/>
</dbReference>
<dbReference type="InterPro" id="IPR000182">
    <property type="entry name" value="GNAT_dom"/>
</dbReference>
<evidence type="ECO:0000313" key="2">
    <source>
        <dbReference type="EMBL" id="MBC5629217.1"/>
    </source>
</evidence>
<dbReference type="SUPFAM" id="SSF55729">
    <property type="entry name" value="Acyl-CoA N-acyltransferases (Nat)"/>
    <property type="match status" value="1"/>
</dbReference>
<dbReference type="Pfam" id="PF00583">
    <property type="entry name" value="Acetyltransf_1"/>
    <property type="match status" value="1"/>
</dbReference>
<gene>
    <name evidence="2" type="ORF">H8S20_09955</name>
</gene>
<dbReference type="Gene3D" id="3.40.630.30">
    <property type="match status" value="1"/>
</dbReference>
<reference evidence="2 3" key="1">
    <citation type="submission" date="2020-08" db="EMBL/GenBank/DDBJ databases">
        <title>Genome public.</title>
        <authorList>
            <person name="Liu C."/>
            <person name="Sun Q."/>
        </authorList>
    </citation>
    <scope>NUCLEOTIDE SEQUENCE [LARGE SCALE GENOMIC DNA]</scope>
    <source>
        <strain evidence="2 3">NSJ-6</strain>
    </source>
</reference>
<name>A0ABR7DDJ4_9CLOT</name>
<evidence type="ECO:0000313" key="3">
    <source>
        <dbReference type="Proteomes" id="UP000596929"/>
    </source>
</evidence>
<feature type="domain" description="N-acetyltransferase" evidence="1">
    <location>
        <begin position="4"/>
        <end position="209"/>
    </location>
</feature>
<dbReference type="PANTHER" id="PTHR43259:SF1">
    <property type="entry name" value="N-ACETYLTRANSFERASE DOMAIN-CONTAINING PROTEIN"/>
    <property type="match status" value="1"/>
</dbReference>
<dbReference type="InterPro" id="IPR016181">
    <property type="entry name" value="Acyl_CoA_acyltransferase"/>
</dbReference>